<dbReference type="Proteomes" id="UP001152320">
    <property type="component" value="Chromosome 14"/>
</dbReference>
<feature type="compositionally biased region" description="Low complexity" evidence="1">
    <location>
        <begin position="470"/>
        <end position="489"/>
    </location>
</feature>
<dbReference type="PANTHER" id="PTHR19303">
    <property type="entry name" value="TRANSPOSON"/>
    <property type="match status" value="1"/>
</dbReference>
<feature type="domain" description="HTH psq-type" evidence="3">
    <location>
        <begin position="27"/>
        <end position="58"/>
    </location>
</feature>
<gene>
    <name evidence="4" type="ORF">HOLleu_28422</name>
</gene>
<feature type="compositionally biased region" description="Acidic residues" evidence="1">
    <location>
        <begin position="680"/>
        <end position="696"/>
    </location>
</feature>
<dbReference type="InterPro" id="IPR050863">
    <property type="entry name" value="CenT-Element_Derived"/>
</dbReference>
<feature type="compositionally biased region" description="Low complexity" evidence="1">
    <location>
        <begin position="422"/>
        <end position="462"/>
    </location>
</feature>
<evidence type="ECO:0000259" key="2">
    <source>
        <dbReference type="Pfam" id="PF03184"/>
    </source>
</evidence>
<dbReference type="Gene3D" id="3.30.420.10">
    <property type="entry name" value="Ribonuclease H-like superfamily/Ribonuclease H"/>
    <property type="match status" value="1"/>
</dbReference>
<sequence>MYCSSFQNTMPQEYTRKTQRGSATGVLQRAAEAVQGGLSVRAAAENFNVDRMTLSRYIAKKKENPHGVHGYANCKLSNLIFTSEMEADLAMHIKDLAARYHGLSKDKCRALIYEYATRNNVKVPENWSVKKKAGEAFWLGLKKRQSLAIRAPEATSLARSTAFNRHTVGRFYANLAEVMDRYKFEARDIYNVDETGCTTVQKPTSVVAARGVKQIGSITSAERGELVTTVYAISASGVVIPPMLIFPRVNYREHFIRGAPVGSLGTATRSGWMNEELFITYLDHFIEHTHSTTDHKVLLIMDNHESHVSLRAIDKAKENGVVLLTIPPHTSHRLQPLDRAVYGPYKRAYAKAMDEWMRSNPGKTISIYDVPALVKEAQISACVPRNVLAGFQSTGIYPYNSNIFTDDDFAPAEVTDRQLLPAAQQEQAQDQPARAANRPAPAADQPARPAQAVIAPAADQPARPAPAAIPPAADQPARPAPAAIAPAADQPERPAPAVIAPAADQPARPAPAAIPPAADQPARPAPAAIAPAADQPARPAPAVIAPAADQPARPAPAAIAPATDEPAQSATSSDSEPAGSVPAVIEGESATVYVSPRDIIPLPKAAPRKQKPTKRRRGSTKILTDTPVRNEIAEVHGTWETKRAKPTTAKKTLFDQASTKLKKRKQPEPPPESSSSSESSGDEMELIDEDSDSDEDHDIIEGDFVIVKVAGKARSVHYIGRVDILDGEEFEGVFLRRVLTGKNTVHVRPVFVVNDEDEARWSRGDIAKKLPTPVLVGTARRAQFQFRCNIDKWDLQ</sequence>
<name>A0A9Q1H1F7_HOLLE</name>
<feature type="region of interest" description="Disordered" evidence="1">
    <location>
        <begin position="1"/>
        <end position="21"/>
    </location>
</feature>
<dbReference type="PANTHER" id="PTHR19303:SF74">
    <property type="entry name" value="POGO TRANSPOSABLE ELEMENT WITH KRAB DOMAIN"/>
    <property type="match status" value="1"/>
</dbReference>
<dbReference type="GO" id="GO:0003677">
    <property type="term" value="F:DNA binding"/>
    <property type="evidence" value="ECO:0007669"/>
    <property type="project" value="InterPro"/>
</dbReference>
<keyword evidence="5" id="KW-1185">Reference proteome</keyword>
<evidence type="ECO:0000259" key="3">
    <source>
        <dbReference type="Pfam" id="PF05225"/>
    </source>
</evidence>
<evidence type="ECO:0000313" key="4">
    <source>
        <dbReference type="EMBL" id="KAJ8029100.1"/>
    </source>
</evidence>
<feature type="compositionally biased region" description="Polar residues" evidence="1">
    <location>
        <begin position="1"/>
        <end position="12"/>
    </location>
</feature>
<dbReference type="InterPro" id="IPR036397">
    <property type="entry name" value="RNaseH_sf"/>
</dbReference>
<feature type="region of interest" description="Disordered" evidence="1">
    <location>
        <begin position="422"/>
        <end position="696"/>
    </location>
</feature>
<dbReference type="AlphaFoldDB" id="A0A9Q1H1F7"/>
<feature type="compositionally biased region" description="Low complexity" evidence="1">
    <location>
        <begin position="515"/>
        <end position="567"/>
    </location>
</feature>
<protein>
    <submittedName>
        <fullName evidence="4">Serum response factor-binding protein 1</fullName>
    </submittedName>
</protein>
<comment type="caution">
    <text evidence="4">The sequence shown here is derived from an EMBL/GenBank/DDBJ whole genome shotgun (WGS) entry which is preliminary data.</text>
</comment>
<accession>A0A9Q1H1F7</accession>
<feature type="compositionally biased region" description="Basic residues" evidence="1">
    <location>
        <begin position="606"/>
        <end position="619"/>
    </location>
</feature>
<dbReference type="OrthoDB" id="4327074at2759"/>
<dbReference type="InterPro" id="IPR007889">
    <property type="entry name" value="HTH_Psq"/>
</dbReference>
<dbReference type="Pfam" id="PF03184">
    <property type="entry name" value="DDE_1"/>
    <property type="match status" value="1"/>
</dbReference>
<dbReference type="InterPro" id="IPR004875">
    <property type="entry name" value="DDE_SF_endonuclease_dom"/>
</dbReference>
<dbReference type="Pfam" id="PF05225">
    <property type="entry name" value="HTH_psq"/>
    <property type="match status" value="1"/>
</dbReference>
<evidence type="ECO:0000256" key="1">
    <source>
        <dbReference type="SAM" id="MobiDB-lite"/>
    </source>
</evidence>
<reference evidence="4" key="1">
    <citation type="submission" date="2021-10" db="EMBL/GenBank/DDBJ databases">
        <title>Tropical sea cucumber genome reveals ecological adaptation and Cuvierian tubules defense mechanism.</title>
        <authorList>
            <person name="Chen T."/>
        </authorList>
    </citation>
    <scope>NUCLEOTIDE SEQUENCE</scope>
    <source>
        <strain evidence="4">Nanhai2018</strain>
        <tissue evidence="4">Muscle</tissue>
    </source>
</reference>
<feature type="domain" description="DDE-1" evidence="2">
    <location>
        <begin position="226"/>
        <end position="359"/>
    </location>
</feature>
<organism evidence="4 5">
    <name type="scientific">Holothuria leucospilota</name>
    <name type="common">Black long sea cucumber</name>
    <name type="synonym">Mertensiothuria leucospilota</name>
    <dbReference type="NCBI Taxonomy" id="206669"/>
    <lineage>
        <taxon>Eukaryota</taxon>
        <taxon>Metazoa</taxon>
        <taxon>Echinodermata</taxon>
        <taxon>Eleutherozoa</taxon>
        <taxon>Echinozoa</taxon>
        <taxon>Holothuroidea</taxon>
        <taxon>Aspidochirotacea</taxon>
        <taxon>Aspidochirotida</taxon>
        <taxon>Holothuriidae</taxon>
        <taxon>Holothuria</taxon>
    </lineage>
</organism>
<evidence type="ECO:0000313" key="5">
    <source>
        <dbReference type="Proteomes" id="UP001152320"/>
    </source>
</evidence>
<feature type="compositionally biased region" description="Basic and acidic residues" evidence="1">
    <location>
        <begin position="631"/>
        <end position="643"/>
    </location>
</feature>
<dbReference type="EMBL" id="JAIZAY010000014">
    <property type="protein sequence ID" value="KAJ8029100.1"/>
    <property type="molecule type" value="Genomic_DNA"/>
</dbReference>
<dbReference type="GO" id="GO:0005634">
    <property type="term" value="C:nucleus"/>
    <property type="evidence" value="ECO:0007669"/>
    <property type="project" value="TreeGrafter"/>
</dbReference>
<proteinExistence type="predicted"/>